<reference evidence="2" key="1">
    <citation type="journal article" date="2021" name="PeerJ">
        <title>Extensive microbial diversity within the chicken gut microbiome revealed by metagenomics and culture.</title>
        <authorList>
            <person name="Gilroy R."/>
            <person name="Ravi A."/>
            <person name="Getino M."/>
            <person name="Pursley I."/>
            <person name="Horton D.L."/>
            <person name="Alikhan N.F."/>
            <person name="Baker D."/>
            <person name="Gharbi K."/>
            <person name="Hall N."/>
            <person name="Watson M."/>
            <person name="Adriaenssens E.M."/>
            <person name="Foster-Nyarko E."/>
            <person name="Jarju S."/>
            <person name="Secka A."/>
            <person name="Antonio M."/>
            <person name="Oren A."/>
            <person name="Chaudhuri R.R."/>
            <person name="La Ragione R."/>
            <person name="Hildebrand F."/>
            <person name="Pallen M.J."/>
        </authorList>
    </citation>
    <scope>NUCLEOTIDE SEQUENCE</scope>
    <source>
        <strain evidence="2">ChiSjej2B20-11307</strain>
    </source>
</reference>
<reference evidence="2" key="2">
    <citation type="submission" date="2021-04" db="EMBL/GenBank/DDBJ databases">
        <authorList>
            <person name="Gilroy R."/>
        </authorList>
    </citation>
    <scope>NUCLEOTIDE SEQUENCE</scope>
    <source>
        <strain evidence="2">ChiSjej2B20-11307</strain>
    </source>
</reference>
<dbReference type="EMBL" id="DXAK01000034">
    <property type="protein sequence ID" value="HJA06821.1"/>
    <property type="molecule type" value="Genomic_DNA"/>
</dbReference>
<dbReference type="Proteomes" id="UP000824223">
    <property type="component" value="Unassembled WGS sequence"/>
</dbReference>
<evidence type="ECO:0000313" key="2">
    <source>
        <dbReference type="EMBL" id="HJA06821.1"/>
    </source>
</evidence>
<evidence type="ECO:0000256" key="1">
    <source>
        <dbReference type="SAM" id="Coils"/>
    </source>
</evidence>
<feature type="coiled-coil region" evidence="1">
    <location>
        <begin position="22"/>
        <end position="49"/>
    </location>
</feature>
<sequence length="99" mass="11903">MQKLPWEEMLVMWLSEFRENNMTEYRKTSQEYNEKVRKEEELHKKVQQLKLTSEERQLIDELLSAQSATEEAYSSASYLFGIADCMRFISFFQSLYRTG</sequence>
<dbReference type="AlphaFoldDB" id="A0A9D2HAU8"/>
<keyword evidence="1" id="KW-0175">Coiled coil</keyword>
<evidence type="ECO:0000313" key="3">
    <source>
        <dbReference type="Proteomes" id="UP000824223"/>
    </source>
</evidence>
<proteinExistence type="predicted"/>
<comment type="caution">
    <text evidence="2">The sequence shown here is derived from an EMBL/GenBank/DDBJ whole genome shotgun (WGS) entry which is preliminary data.</text>
</comment>
<protein>
    <submittedName>
        <fullName evidence="2">Uncharacterized protein</fullName>
    </submittedName>
</protein>
<accession>A0A9D2HAU8</accession>
<gene>
    <name evidence="2" type="ORF">H9798_06750</name>
</gene>
<organism evidence="2 3">
    <name type="scientific">Candidatus Mediterraneibacter pullicola</name>
    <dbReference type="NCBI Taxonomy" id="2838682"/>
    <lineage>
        <taxon>Bacteria</taxon>
        <taxon>Bacillati</taxon>
        <taxon>Bacillota</taxon>
        <taxon>Clostridia</taxon>
        <taxon>Lachnospirales</taxon>
        <taxon>Lachnospiraceae</taxon>
        <taxon>Mediterraneibacter</taxon>
    </lineage>
</organism>
<name>A0A9D2HAU8_9FIRM</name>